<dbReference type="PANTHER" id="PTHR43156">
    <property type="entry name" value="STAGE II SPORULATION PROTEIN E-RELATED"/>
    <property type="match status" value="1"/>
</dbReference>
<evidence type="ECO:0000259" key="3">
    <source>
        <dbReference type="PROSITE" id="PS50110"/>
    </source>
</evidence>
<accession>A0A841BKE9</accession>
<evidence type="ECO:0000256" key="1">
    <source>
        <dbReference type="ARBA" id="ARBA00022801"/>
    </source>
</evidence>
<dbReference type="GO" id="GO:0000160">
    <property type="term" value="P:phosphorelay signal transduction system"/>
    <property type="evidence" value="ECO:0007669"/>
    <property type="project" value="InterPro"/>
</dbReference>
<dbReference type="EMBL" id="JACHMN010000001">
    <property type="protein sequence ID" value="MBB5867659.1"/>
    <property type="molecule type" value="Genomic_DNA"/>
</dbReference>
<dbReference type="Pfam" id="PF00072">
    <property type="entry name" value="Response_reg"/>
    <property type="match status" value="1"/>
</dbReference>
<dbReference type="Gene3D" id="3.60.40.10">
    <property type="entry name" value="PPM-type phosphatase domain"/>
    <property type="match status" value="1"/>
</dbReference>
<dbReference type="InterPro" id="IPR001789">
    <property type="entry name" value="Sig_transdc_resp-reg_receiver"/>
</dbReference>
<sequence>MTWPTPLVEPPPRPTAVAVKRLRLLLVEDDPSDAFLVTELLDEASAAIDVAVANSIAQARTMVADADCVLLDLGLPDAHGLAALEKLLEVCDLPVCVLTGLEDEHLAVAAVGRGAQDYLLKSQVSGLVLARAVRYAVERKRADADAMRLQEAELRHAESARLERGLLPQPLATGASLDIVPFYRAGRDGVLGGDFYDAVQASPGRVHLIVGDVAGHRVDEAALGVELRVAWRALVLAGVPDEKIFGTLEQVLESERRKPEIFATAAMVTIDLEARSATVRLAGHPAPVLITGGTAATVGRSGRPVLGVVSGSPDIHTVIDLTADDWQLLIYTDGLIEGYSGAERLGVKGLCRMLTSPGLPEPAQLPAHLARRAEQLNGGALADDIAMLLVSARVKG</sequence>
<dbReference type="InterPro" id="IPR052016">
    <property type="entry name" value="Bact_Sigma-Reg"/>
</dbReference>
<feature type="modified residue" description="4-aspartylphosphate" evidence="2">
    <location>
        <position position="72"/>
    </location>
</feature>
<organism evidence="4 5">
    <name type="scientific">Allocatelliglobosispora scoriae</name>
    <dbReference type="NCBI Taxonomy" id="643052"/>
    <lineage>
        <taxon>Bacteria</taxon>
        <taxon>Bacillati</taxon>
        <taxon>Actinomycetota</taxon>
        <taxon>Actinomycetes</taxon>
        <taxon>Micromonosporales</taxon>
        <taxon>Micromonosporaceae</taxon>
        <taxon>Allocatelliglobosispora</taxon>
    </lineage>
</organism>
<proteinExistence type="predicted"/>
<evidence type="ECO:0000313" key="5">
    <source>
        <dbReference type="Proteomes" id="UP000587527"/>
    </source>
</evidence>
<dbReference type="SMART" id="SM00448">
    <property type="entry name" value="REC"/>
    <property type="match status" value="1"/>
</dbReference>
<dbReference type="SUPFAM" id="SSF81606">
    <property type="entry name" value="PP2C-like"/>
    <property type="match status" value="1"/>
</dbReference>
<evidence type="ECO:0000256" key="2">
    <source>
        <dbReference type="PROSITE-ProRule" id="PRU00169"/>
    </source>
</evidence>
<name>A0A841BKE9_9ACTN</name>
<protein>
    <submittedName>
        <fullName evidence="4">Serine phosphatase RsbU (Regulator of sigma subunit)</fullName>
    </submittedName>
</protein>
<gene>
    <name evidence="4" type="ORF">F4553_001038</name>
</gene>
<keyword evidence="5" id="KW-1185">Reference proteome</keyword>
<keyword evidence="1" id="KW-0378">Hydrolase</keyword>
<dbReference type="InterPro" id="IPR011006">
    <property type="entry name" value="CheY-like_superfamily"/>
</dbReference>
<comment type="caution">
    <text evidence="4">The sequence shown here is derived from an EMBL/GenBank/DDBJ whole genome shotgun (WGS) entry which is preliminary data.</text>
</comment>
<dbReference type="GO" id="GO:0016791">
    <property type="term" value="F:phosphatase activity"/>
    <property type="evidence" value="ECO:0007669"/>
    <property type="project" value="TreeGrafter"/>
</dbReference>
<feature type="domain" description="Response regulatory" evidence="3">
    <location>
        <begin position="23"/>
        <end position="136"/>
    </location>
</feature>
<reference evidence="4 5" key="1">
    <citation type="submission" date="2020-08" db="EMBL/GenBank/DDBJ databases">
        <title>Sequencing the genomes of 1000 actinobacteria strains.</title>
        <authorList>
            <person name="Klenk H.-P."/>
        </authorList>
    </citation>
    <scope>NUCLEOTIDE SEQUENCE [LARGE SCALE GENOMIC DNA]</scope>
    <source>
        <strain evidence="4 5">DSM 45362</strain>
    </source>
</reference>
<dbReference type="SMART" id="SM00331">
    <property type="entry name" value="PP2C_SIG"/>
    <property type="match status" value="1"/>
</dbReference>
<dbReference type="SUPFAM" id="SSF52172">
    <property type="entry name" value="CheY-like"/>
    <property type="match status" value="1"/>
</dbReference>
<dbReference type="Pfam" id="PF07228">
    <property type="entry name" value="SpoIIE"/>
    <property type="match status" value="1"/>
</dbReference>
<dbReference type="Gene3D" id="3.40.50.2300">
    <property type="match status" value="1"/>
</dbReference>
<dbReference type="PANTHER" id="PTHR43156:SF2">
    <property type="entry name" value="STAGE II SPORULATION PROTEIN E"/>
    <property type="match status" value="1"/>
</dbReference>
<dbReference type="Proteomes" id="UP000587527">
    <property type="component" value="Unassembled WGS sequence"/>
</dbReference>
<dbReference type="InterPro" id="IPR001932">
    <property type="entry name" value="PPM-type_phosphatase-like_dom"/>
</dbReference>
<dbReference type="PROSITE" id="PS50110">
    <property type="entry name" value="RESPONSE_REGULATORY"/>
    <property type="match status" value="1"/>
</dbReference>
<dbReference type="CDD" id="cd00156">
    <property type="entry name" value="REC"/>
    <property type="match status" value="1"/>
</dbReference>
<keyword evidence="2" id="KW-0597">Phosphoprotein</keyword>
<dbReference type="AlphaFoldDB" id="A0A841BKE9"/>
<dbReference type="InterPro" id="IPR036457">
    <property type="entry name" value="PPM-type-like_dom_sf"/>
</dbReference>
<dbReference type="RefSeq" id="WP_184832670.1">
    <property type="nucleotide sequence ID" value="NZ_JACHMN010000001.1"/>
</dbReference>
<evidence type="ECO:0000313" key="4">
    <source>
        <dbReference type="EMBL" id="MBB5867659.1"/>
    </source>
</evidence>